<evidence type="ECO:0000313" key="7">
    <source>
        <dbReference type="Proteomes" id="UP001324533"/>
    </source>
</evidence>
<organism evidence="6 7">
    <name type="scientific">Microbacterium invictum</name>
    <dbReference type="NCBI Taxonomy" id="515415"/>
    <lineage>
        <taxon>Bacteria</taxon>
        <taxon>Bacillati</taxon>
        <taxon>Actinomycetota</taxon>
        <taxon>Actinomycetes</taxon>
        <taxon>Micrococcales</taxon>
        <taxon>Microbacteriaceae</taxon>
        <taxon>Microbacterium</taxon>
    </lineage>
</organism>
<dbReference type="Pfam" id="PF01580">
    <property type="entry name" value="FtsK_SpoIIIE"/>
    <property type="match status" value="1"/>
</dbReference>
<evidence type="ECO:0000313" key="6">
    <source>
        <dbReference type="EMBL" id="WQB69364.1"/>
    </source>
</evidence>
<dbReference type="InterPro" id="IPR002543">
    <property type="entry name" value="FtsK_dom"/>
</dbReference>
<keyword evidence="1 3" id="KW-0547">Nucleotide-binding</keyword>
<evidence type="ECO:0000256" key="1">
    <source>
        <dbReference type="ARBA" id="ARBA00022741"/>
    </source>
</evidence>
<evidence type="ECO:0000256" key="2">
    <source>
        <dbReference type="ARBA" id="ARBA00022840"/>
    </source>
</evidence>
<name>A0ABZ0V8B5_9MICO</name>
<evidence type="ECO:0000256" key="3">
    <source>
        <dbReference type="PROSITE-ProRule" id="PRU00289"/>
    </source>
</evidence>
<dbReference type="Gene3D" id="3.40.50.300">
    <property type="entry name" value="P-loop containing nucleotide triphosphate hydrolases"/>
    <property type="match status" value="3"/>
</dbReference>
<reference evidence="6 7" key="1">
    <citation type="submission" date="2023-06" db="EMBL/GenBank/DDBJ databases">
        <title>Rock-solubilizing bacteria, Microbacterium invictum, promotes re-establishment of vegetation in rocky wasteland by accelerating rock bio-weathering and reshaping soil bacterial community.</title>
        <authorList>
            <person name="Liu C."/>
        </authorList>
    </citation>
    <scope>NUCLEOTIDE SEQUENCE [LARGE SCALE GENOMIC DNA]</scope>
    <source>
        <strain evidence="6 7">X-18</strain>
    </source>
</reference>
<proteinExistence type="predicted"/>
<protein>
    <submittedName>
        <fullName evidence="6">FtsK/SpoIIIE domain-containing protein</fullName>
    </submittedName>
</protein>
<dbReference type="EMBL" id="CP139779">
    <property type="protein sequence ID" value="WQB69364.1"/>
    <property type="molecule type" value="Genomic_DNA"/>
</dbReference>
<dbReference type="PANTHER" id="PTHR22683:SF1">
    <property type="entry name" value="TYPE VII SECRETION SYSTEM PROTEIN ESSC"/>
    <property type="match status" value="1"/>
</dbReference>
<gene>
    <name evidence="6" type="ORF">T9R20_11700</name>
</gene>
<keyword evidence="2 3" id="KW-0067">ATP-binding</keyword>
<accession>A0ABZ0V8B5</accession>
<dbReference type="Proteomes" id="UP001324533">
    <property type="component" value="Chromosome"/>
</dbReference>
<dbReference type="PROSITE" id="PS50901">
    <property type="entry name" value="FTSK"/>
    <property type="match status" value="1"/>
</dbReference>
<sequence length="567" mass="60759">MRALLHSRGHLPPRRLQGRNRLPATRGLPHVTGVITDLDPAGARRAIDSLRAEIRWREGELSRTGARDISDDRAELPRLVVVVDEFAALLADHPELQALFTDLAARGRALGMHLILGTQRTTGVIREGLWANLPLRLSLRVVDPADSRAVLGTEDAARPVATGTERGTAWVRRSVDAAPRRFRVALAGPDDVAAVIGSAEGPVPRRSWLPALPSRVDLDDLRVPDLGVSDLRGPASTGSGAGVPLILGLLDEPDEQRQRPAMLDGRSAGVVFLGRSGSGRTTALQTLGAQCPDRTTWVPADPETAWDVVAELVDAARTEQPAPRLILVDDVDALVGRYPADYAGEILHRLEDLLRGAGGDGALMALTAQRLTGGVARLADLASTRVLLSTASRADHVALGGDPAGWEPRALPGRGTMDGTAIQVATAFEGAIGGPPVSPEVWQARALTGFVTRRSPQARAALRAWEARGAALIDLDAYDAGVERGSRTGRIVVVGEPDEWQRHWRTLALIRSDHDLVVDAPCGPEYRMLTADRELPPYCHTGRGRAWVRQAGGEPRRILLPDTPAHA</sequence>
<dbReference type="SUPFAM" id="SSF52540">
    <property type="entry name" value="P-loop containing nucleoside triphosphate hydrolases"/>
    <property type="match status" value="2"/>
</dbReference>
<dbReference type="PANTHER" id="PTHR22683">
    <property type="entry name" value="SPORULATION PROTEIN RELATED"/>
    <property type="match status" value="1"/>
</dbReference>
<evidence type="ECO:0000259" key="5">
    <source>
        <dbReference type="PROSITE" id="PS50901"/>
    </source>
</evidence>
<feature type="compositionally biased region" description="Basic residues" evidence="4">
    <location>
        <begin position="1"/>
        <end position="18"/>
    </location>
</feature>
<dbReference type="InterPro" id="IPR050206">
    <property type="entry name" value="FtsK/SpoIIIE/SftA"/>
</dbReference>
<comment type="caution">
    <text evidence="3">Lacks conserved residue(s) required for the propagation of feature annotation.</text>
</comment>
<keyword evidence="7" id="KW-1185">Reference proteome</keyword>
<dbReference type="InterPro" id="IPR027417">
    <property type="entry name" value="P-loop_NTPase"/>
</dbReference>
<evidence type="ECO:0000256" key="4">
    <source>
        <dbReference type="SAM" id="MobiDB-lite"/>
    </source>
</evidence>
<feature type="region of interest" description="Disordered" evidence="4">
    <location>
        <begin position="1"/>
        <end position="23"/>
    </location>
</feature>
<feature type="domain" description="FtsK" evidence="5">
    <location>
        <begin position="1"/>
        <end position="148"/>
    </location>
</feature>